<dbReference type="GO" id="GO:0003677">
    <property type="term" value="F:DNA binding"/>
    <property type="evidence" value="ECO:0007669"/>
    <property type="project" value="UniProtKB-KW"/>
</dbReference>
<evidence type="ECO:0000256" key="2">
    <source>
        <dbReference type="ARBA" id="ARBA00023125"/>
    </source>
</evidence>
<feature type="domain" description="BHLH" evidence="7">
    <location>
        <begin position="90"/>
        <end position="140"/>
    </location>
</feature>
<name>A0A8T2SHD6_CERRI</name>
<feature type="compositionally biased region" description="Polar residues" evidence="6">
    <location>
        <begin position="387"/>
        <end position="414"/>
    </location>
</feature>
<dbReference type="AlphaFoldDB" id="A0A8T2SHD6"/>
<keyword evidence="4" id="KW-0539">Nucleus</keyword>
<dbReference type="SMART" id="SM00353">
    <property type="entry name" value="HLH"/>
    <property type="match status" value="1"/>
</dbReference>
<protein>
    <recommendedName>
        <fullName evidence="7">BHLH domain-containing protein</fullName>
    </recommendedName>
</protein>
<sequence length="423" mass="46629">MHIRASQQERCRNDAAASRSSSCKSLASNPIRTEEIGSADGRPGSRDEDQPEPCTCDTFCHENFGQGHFTSNSSQSQGCSVTGESHTRSSAPMRKAEREKLRRDRLNEQLFELAGALDPDRPKNDKSTILADAIQTLKELMSDVEHLRAEHASLINESEDLLLEKKELHDERIQLTSMVESMKNQACQQMYAMILWRTPNPTSIMGGYAANTLSQGANNVDTQLDSRHPFNPSQMPIPFLPSQPLPQLTVPIAARPALESPYAYGGRGIPYYPYPFNFPDATRTDIPSSQVPYFSQGYPIQTHHSAFQHPSQSLPHVFLHSQAYGSLRSDTMPVTAENCNGFDADAMIGGRIPGPSEKHTHENTIDACTSENTVNASSQITVLQPQNSTHLSGSSHQQIQHTSANQDPSDSSFSYKGASVPQY</sequence>
<dbReference type="Proteomes" id="UP000825935">
    <property type="component" value="Chromosome 20"/>
</dbReference>
<evidence type="ECO:0000256" key="5">
    <source>
        <dbReference type="SAM" id="Coils"/>
    </source>
</evidence>
<dbReference type="InterPro" id="IPR044579">
    <property type="entry name" value="bHLH11/121"/>
</dbReference>
<feature type="region of interest" description="Disordered" evidence="6">
    <location>
        <begin position="387"/>
        <end position="423"/>
    </location>
</feature>
<keyword evidence="5" id="KW-0175">Coiled coil</keyword>
<dbReference type="PROSITE" id="PS50888">
    <property type="entry name" value="BHLH"/>
    <property type="match status" value="1"/>
</dbReference>
<dbReference type="GO" id="GO:0046983">
    <property type="term" value="F:protein dimerization activity"/>
    <property type="evidence" value="ECO:0007669"/>
    <property type="project" value="InterPro"/>
</dbReference>
<dbReference type="InterPro" id="IPR011598">
    <property type="entry name" value="bHLH_dom"/>
</dbReference>
<dbReference type="PANTHER" id="PTHR47001:SF1">
    <property type="entry name" value="TRANSCRIPTION FACTOR BHLH11"/>
    <property type="match status" value="1"/>
</dbReference>
<dbReference type="Pfam" id="PF23177">
    <property type="entry name" value="bHLH_IRO3"/>
    <property type="match status" value="1"/>
</dbReference>
<keyword evidence="3" id="KW-0804">Transcription</keyword>
<evidence type="ECO:0000256" key="3">
    <source>
        <dbReference type="ARBA" id="ARBA00023163"/>
    </source>
</evidence>
<feature type="region of interest" description="Disordered" evidence="6">
    <location>
        <begin position="1"/>
        <end position="52"/>
    </location>
</feature>
<feature type="compositionally biased region" description="Low complexity" evidence="6">
    <location>
        <begin position="15"/>
        <end position="28"/>
    </location>
</feature>
<dbReference type="InterPro" id="IPR036638">
    <property type="entry name" value="HLH_DNA-bd_sf"/>
</dbReference>
<dbReference type="InterPro" id="IPR057075">
    <property type="entry name" value="bHLH_IRO3"/>
</dbReference>
<evidence type="ECO:0000256" key="6">
    <source>
        <dbReference type="SAM" id="MobiDB-lite"/>
    </source>
</evidence>
<dbReference type="GO" id="GO:0003700">
    <property type="term" value="F:DNA-binding transcription factor activity"/>
    <property type="evidence" value="ECO:0007669"/>
    <property type="project" value="InterPro"/>
</dbReference>
<gene>
    <name evidence="8" type="ORF">KP509_20G032900</name>
</gene>
<comment type="caution">
    <text evidence="8">The sequence shown here is derived from an EMBL/GenBank/DDBJ whole genome shotgun (WGS) entry which is preliminary data.</text>
</comment>
<evidence type="ECO:0000313" key="9">
    <source>
        <dbReference type="Proteomes" id="UP000825935"/>
    </source>
</evidence>
<dbReference type="SUPFAM" id="SSF47459">
    <property type="entry name" value="HLH, helix-loop-helix DNA-binding domain"/>
    <property type="match status" value="1"/>
</dbReference>
<feature type="region of interest" description="Disordered" evidence="6">
    <location>
        <begin position="70"/>
        <end position="100"/>
    </location>
</feature>
<keyword evidence="2" id="KW-0238">DNA-binding</keyword>
<dbReference type="CDD" id="cd11446">
    <property type="entry name" value="bHLH_AtILR3_like"/>
    <property type="match status" value="1"/>
</dbReference>
<organism evidence="8 9">
    <name type="scientific">Ceratopteris richardii</name>
    <name type="common">Triangle waterfern</name>
    <dbReference type="NCBI Taxonomy" id="49495"/>
    <lineage>
        <taxon>Eukaryota</taxon>
        <taxon>Viridiplantae</taxon>
        <taxon>Streptophyta</taxon>
        <taxon>Embryophyta</taxon>
        <taxon>Tracheophyta</taxon>
        <taxon>Polypodiopsida</taxon>
        <taxon>Polypodiidae</taxon>
        <taxon>Polypodiales</taxon>
        <taxon>Pteridineae</taxon>
        <taxon>Pteridaceae</taxon>
        <taxon>Parkerioideae</taxon>
        <taxon>Ceratopteris</taxon>
    </lineage>
</organism>
<reference evidence="8" key="1">
    <citation type="submission" date="2021-08" db="EMBL/GenBank/DDBJ databases">
        <title>WGS assembly of Ceratopteris richardii.</title>
        <authorList>
            <person name="Marchant D.B."/>
            <person name="Chen G."/>
            <person name="Jenkins J."/>
            <person name="Shu S."/>
            <person name="Leebens-Mack J."/>
            <person name="Grimwood J."/>
            <person name="Schmutz J."/>
            <person name="Soltis P."/>
            <person name="Soltis D."/>
            <person name="Chen Z.-H."/>
        </authorList>
    </citation>
    <scope>NUCLEOTIDE SEQUENCE</scope>
    <source>
        <strain evidence="8">Whitten #5841</strain>
        <tissue evidence="8">Leaf</tissue>
    </source>
</reference>
<evidence type="ECO:0000256" key="4">
    <source>
        <dbReference type="ARBA" id="ARBA00023242"/>
    </source>
</evidence>
<keyword evidence="9" id="KW-1185">Reference proteome</keyword>
<dbReference type="GO" id="GO:0006879">
    <property type="term" value="P:intracellular iron ion homeostasis"/>
    <property type="evidence" value="ECO:0007669"/>
    <property type="project" value="InterPro"/>
</dbReference>
<feature type="compositionally biased region" description="Polar residues" evidence="6">
    <location>
        <begin position="70"/>
        <end position="90"/>
    </location>
</feature>
<keyword evidence="1" id="KW-0805">Transcription regulation</keyword>
<proteinExistence type="predicted"/>
<evidence type="ECO:0000256" key="1">
    <source>
        <dbReference type="ARBA" id="ARBA00023015"/>
    </source>
</evidence>
<dbReference type="PANTHER" id="PTHR47001">
    <property type="entry name" value="TRANSCRIPTION FACTOR BHLH121"/>
    <property type="match status" value="1"/>
</dbReference>
<accession>A0A8T2SHD6</accession>
<evidence type="ECO:0000259" key="7">
    <source>
        <dbReference type="PROSITE" id="PS50888"/>
    </source>
</evidence>
<dbReference type="Gene3D" id="4.10.280.10">
    <property type="entry name" value="Helix-loop-helix DNA-binding domain"/>
    <property type="match status" value="1"/>
</dbReference>
<evidence type="ECO:0000313" key="8">
    <source>
        <dbReference type="EMBL" id="KAH7331435.1"/>
    </source>
</evidence>
<dbReference type="OrthoDB" id="1931098at2759"/>
<feature type="coiled-coil region" evidence="5">
    <location>
        <begin position="130"/>
        <end position="185"/>
    </location>
</feature>
<dbReference type="EMBL" id="CM035425">
    <property type="protein sequence ID" value="KAH7331435.1"/>
    <property type="molecule type" value="Genomic_DNA"/>
</dbReference>